<gene>
    <name evidence="1" type="ORF">J21TS7_65440</name>
</gene>
<reference evidence="1 2" key="1">
    <citation type="submission" date="2021-03" db="EMBL/GenBank/DDBJ databases">
        <title>Antimicrobial resistance genes in bacteria isolated from Japanese honey, and their potential for conferring macrolide and lincosamide resistance in the American foulbrood pathogen Paenibacillus larvae.</title>
        <authorList>
            <person name="Okamoto M."/>
            <person name="Kumagai M."/>
            <person name="Kanamori H."/>
            <person name="Takamatsu D."/>
        </authorList>
    </citation>
    <scope>NUCLEOTIDE SEQUENCE [LARGE SCALE GENOMIC DNA]</scope>
    <source>
        <strain evidence="1 2">J21TS7</strain>
    </source>
</reference>
<protein>
    <submittedName>
        <fullName evidence="1">Uncharacterized protein</fullName>
    </submittedName>
</protein>
<dbReference type="Proteomes" id="UP000676601">
    <property type="component" value="Unassembled WGS sequence"/>
</dbReference>
<proteinExistence type="predicted"/>
<sequence>MIAVFHFAAFEALSAGVVLKRSTEECLGKRPGRLHLPAPRWTAEYISMADGVSAKGVLQHLLCRILTRNICKRHISSLPNIDGPEDGSPGRRIDVTIRHSIYTYSLSCTMGFTYSYFF</sequence>
<keyword evidence="2" id="KW-1185">Reference proteome</keyword>
<comment type="caution">
    <text evidence="1">The sequence shown here is derived from an EMBL/GenBank/DDBJ whole genome shotgun (WGS) entry which is preliminary data.</text>
</comment>
<dbReference type="EMBL" id="BORU01000007">
    <property type="protein sequence ID" value="GIO58226.1"/>
    <property type="molecule type" value="Genomic_DNA"/>
</dbReference>
<organism evidence="1 2">
    <name type="scientific">Paenibacillus cineris</name>
    <dbReference type="NCBI Taxonomy" id="237530"/>
    <lineage>
        <taxon>Bacteria</taxon>
        <taxon>Bacillati</taxon>
        <taxon>Bacillota</taxon>
        <taxon>Bacilli</taxon>
        <taxon>Bacillales</taxon>
        <taxon>Paenibacillaceae</taxon>
        <taxon>Paenibacillus</taxon>
    </lineage>
</organism>
<evidence type="ECO:0000313" key="2">
    <source>
        <dbReference type="Proteomes" id="UP000676601"/>
    </source>
</evidence>
<name>A0ABQ4LNY4_9BACL</name>
<evidence type="ECO:0000313" key="1">
    <source>
        <dbReference type="EMBL" id="GIO58226.1"/>
    </source>
</evidence>
<accession>A0ABQ4LNY4</accession>